<dbReference type="EMBL" id="QASN01000020">
    <property type="protein sequence ID" value="PTU73685.1"/>
    <property type="molecule type" value="Genomic_DNA"/>
</dbReference>
<dbReference type="InterPro" id="IPR027379">
    <property type="entry name" value="CLS_N"/>
</dbReference>
<keyword evidence="5 6" id="KW-0472">Membrane</keyword>
<proteinExistence type="predicted"/>
<keyword evidence="2" id="KW-1003">Cell membrane</keyword>
<organism evidence="8 9">
    <name type="scientific">Pseudomonas mangrovi</name>
    <dbReference type="NCBI Taxonomy" id="2161748"/>
    <lineage>
        <taxon>Bacteria</taxon>
        <taxon>Pseudomonadati</taxon>
        <taxon>Pseudomonadota</taxon>
        <taxon>Gammaproteobacteria</taxon>
        <taxon>Pseudomonadales</taxon>
        <taxon>Pseudomonadaceae</taxon>
        <taxon>Pseudomonas</taxon>
    </lineage>
</organism>
<sequence>MSEITTYRLIGLAGLIVLLDLWAIVSVFRSDATVGVKSFWAILISLLPLLGLVAWGLAGPRGMKPAPSSAEHSRG</sequence>
<dbReference type="Proteomes" id="UP000244064">
    <property type="component" value="Unassembled WGS sequence"/>
</dbReference>
<keyword evidence="9" id="KW-1185">Reference proteome</keyword>
<evidence type="ECO:0000256" key="2">
    <source>
        <dbReference type="ARBA" id="ARBA00022475"/>
    </source>
</evidence>
<evidence type="ECO:0000256" key="1">
    <source>
        <dbReference type="ARBA" id="ARBA00004651"/>
    </source>
</evidence>
<keyword evidence="4 6" id="KW-1133">Transmembrane helix</keyword>
<feature type="transmembrane region" description="Helical" evidence="6">
    <location>
        <begin position="7"/>
        <end position="27"/>
    </location>
</feature>
<evidence type="ECO:0000313" key="9">
    <source>
        <dbReference type="Proteomes" id="UP000244064"/>
    </source>
</evidence>
<dbReference type="OrthoDB" id="7030203at2"/>
<feature type="transmembrane region" description="Helical" evidence="6">
    <location>
        <begin position="39"/>
        <end position="58"/>
    </location>
</feature>
<gene>
    <name evidence="8" type="ORF">DBO85_15360</name>
</gene>
<keyword evidence="3 6" id="KW-0812">Transmembrane</keyword>
<accession>A0A2T5P7M5</accession>
<dbReference type="AlphaFoldDB" id="A0A2T5P7M5"/>
<evidence type="ECO:0000256" key="6">
    <source>
        <dbReference type="SAM" id="Phobius"/>
    </source>
</evidence>
<evidence type="ECO:0000256" key="4">
    <source>
        <dbReference type="ARBA" id="ARBA00022989"/>
    </source>
</evidence>
<reference evidence="8 9" key="1">
    <citation type="submission" date="2018-04" db="EMBL/GenBank/DDBJ databases">
        <title>Pseudomonas sp. nov., isolated from mangrove soil.</title>
        <authorList>
            <person name="Chen C."/>
        </authorList>
    </citation>
    <scope>NUCLEOTIDE SEQUENCE [LARGE SCALE GENOMIC DNA]</scope>
    <source>
        <strain evidence="8 9">TC-11</strain>
    </source>
</reference>
<comment type="caution">
    <text evidence="8">The sequence shown here is derived from an EMBL/GenBank/DDBJ whole genome shotgun (WGS) entry which is preliminary data.</text>
</comment>
<evidence type="ECO:0000256" key="5">
    <source>
        <dbReference type="ARBA" id="ARBA00023136"/>
    </source>
</evidence>
<comment type="subcellular location">
    <subcellularLocation>
        <location evidence="1">Cell membrane</location>
        <topology evidence="1">Multi-pass membrane protein</topology>
    </subcellularLocation>
</comment>
<name>A0A2T5P7M5_9PSED</name>
<dbReference type="Pfam" id="PF13396">
    <property type="entry name" value="PLDc_N"/>
    <property type="match status" value="1"/>
</dbReference>
<dbReference type="RefSeq" id="WP_108108128.1">
    <property type="nucleotide sequence ID" value="NZ_QASN01000020.1"/>
</dbReference>
<evidence type="ECO:0000313" key="8">
    <source>
        <dbReference type="EMBL" id="PTU73685.1"/>
    </source>
</evidence>
<protein>
    <recommendedName>
        <fullName evidence="7">Cardiolipin synthase N-terminal domain-containing protein</fullName>
    </recommendedName>
</protein>
<dbReference type="GO" id="GO:0005886">
    <property type="term" value="C:plasma membrane"/>
    <property type="evidence" value="ECO:0007669"/>
    <property type="project" value="UniProtKB-SubCell"/>
</dbReference>
<evidence type="ECO:0000259" key="7">
    <source>
        <dbReference type="Pfam" id="PF13396"/>
    </source>
</evidence>
<evidence type="ECO:0000256" key="3">
    <source>
        <dbReference type="ARBA" id="ARBA00022692"/>
    </source>
</evidence>
<feature type="domain" description="Cardiolipin synthase N-terminal" evidence="7">
    <location>
        <begin position="19"/>
        <end position="60"/>
    </location>
</feature>